<accession>A0A517YD46</accession>
<feature type="region of interest" description="Disordered" evidence="1">
    <location>
        <begin position="1"/>
        <end position="20"/>
    </location>
</feature>
<dbReference type="AlphaFoldDB" id="A0A517YD46"/>
<reference evidence="2 3" key="1">
    <citation type="submission" date="2019-02" db="EMBL/GenBank/DDBJ databases">
        <title>Deep-cultivation of Planctomycetes and their phenomic and genomic characterization uncovers novel biology.</title>
        <authorList>
            <person name="Wiegand S."/>
            <person name="Jogler M."/>
            <person name="Boedeker C."/>
            <person name="Pinto D."/>
            <person name="Vollmers J."/>
            <person name="Rivas-Marin E."/>
            <person name="Kohn T."/>
            <person name="Peeters S.H."/>
            <person name="Heuer A."/>
            <person name="Rast P."/>
            <person name="Oberbeckmann S."/>
            <person name="Bunk B."/>
            <person name="Jeske O."/>
            <person name="Meyerdierks A."/>
            <person name="Storesund J.E."/>
            <person name="Kallscheuer N."/>
            <person name="Luecker S."/>
            <person name="Lage O.M."/>
            <person name="Pohl T."/>
            <person name="Merkel B.J."/>
            <person name="Hornburger P."/>
            <person name="Mueller R.-W."/>
            <person name="Bruemmer F."/>
            <person name="Labrenz M."/>
            <person name="Spormann A.M."/>
            <person name="Op den Camp H."/>
            <person name="Overmann J."/>
            <person name="Amann R."/>
            <person name="Jetten M.S.M."/>
            <person name="Mascher T."/>
            <person name="Medema M.H."/>
            <person name="Devos D.P."/>
            <person name="Kaster A.-K."/>
            <person name="Ovreas L."/>
            <person name="Rohde M."/>
            <person name="Galperin M.Y."/>
            <person name="Jogler C."/>
        </authorList>
    </citation>
    <scope>NUCLEOTIDE SEQUENCE [LARGE SCALE GENOMIC DNA]</scope>
    <source>
        <strain evidence="2 3">ETA_A8</strain>
    </source>
</reference>
<organism evidence="2 3">
    <name type="scientific">Anatilimnocola aggregata</name>
    <dbReference type="NCBI Taxonomy" id="2528021"/>
    <lineage>
        <taxon>Bacteria</taxon>
        <taxon>Pseudomonadati</taxon>
        <taxon>Planctomycetota</taxon>
        <taxon>Planctomycetia</taxon>
        <taxon>Pirellulales</taxon>
        <taxon>Pirellulaceae</taxon>
        <taxon>Anatilimnocola</taxon>
    </lineage>
</organism>
<evidence type="ECO:0000256" key="1">
    <source>
        <dbReference type="SAM" id="MobiDB-lite"/>
    </source>
</evidence>
<protein>
    <submittedName>
        <fullName evidence="2">Uncharacterized protein</fullName>
    </submittedName>
</protein>
<dbReference type="KEGG" id="aagg:ETAA8_32610"/>
<name>A0A517YD46_9BACT</name>
<gene>
    <name evidence="2" type="ORF">ETAA8_32610</name>
</gene>
<proteinExistence type="predicted"/>
<evidence type="ECO:0000313" key="2">
    <source>
        <dbReference type="EMBL" id="QDU28161.1"/>
    </source>
</evidence>
<keyword evidence="3" id="KW-1185">Reference proteome</keyword>
<dbReference type="EMBL" id="CP036274">
    <property type="protein sequence ID" value="QDU28161.1"/>
    <property type="molecule type" value="Genomic_DNA"/>
</dbReference>
<evidence type="ECO:0000313" key="3">
    <source>
        <dbReference type="Proteomes" id="UP000315017"/>
    </source>
</evidence>
<dbReference type="Proteomes" id="UP000315017">
    <property type="component" value="Chromosome"/>
</dbReference>
<sequence>MKSDDVSQAHNSAVSGLSRSAAKELPVPIRIVTHSQDRLRAIQDLLGREYSSVLPFVKSPRITRRENWLPFTQGGREVGLPRIPMVVVRPNALQNWK</sequence>
<feature type="compositionally biased region" description="Polar residues" evidence="1">
    <location>
        <begin position="8"/>
        <end position="18"/>
    </location>
</feature>